<dbReference type="EMBL" id="AMZH03000284">
    <property type="protein sequence ID" value="RRT84533.1"/>
    <property type="molecule type" value="Genomic_DNA"/>
</dbReference>
<sequence length="76" mass="8412">MQGLFGPQNDGVIAGPSDGWGTQFELYVAWHVTIRRLLREARHAHCGNAAQSSSPRGPPLAECHFRGFKVNRLVLQ</sequence>
<protein>
    <submittedName>
        <fullName evidence="1">Uncharacterized protein</fullName>
    </submittedName>
</protein>
<reference evidence="1 2" key="1">
    <citation type="journal article" date="2014" name="Agronomy (Basel)">
        <title>A Draft Genome Sequence for Ensete ventricosum, the Drought-Tolerant Tree Against Hunger.</title>
        <authorList>
            <person name="Harrison J."/>
            <person name="Moore K.A."/>
            <person name="Paszkiewicz K."/>
            <person name="Jones T."/>
            <person name="Grant M."/>
            <person name="Ambacheew D."/>
            <person name="Muzemil S."/>
            <person name="Studholme D.J."/>
        </authorList>
    </citation>
    <scope>NUCLEOTIDE SEQUENCE [LARGE SCALE GENOMIC DNA]</scope>
</reference>
<organism evidence="1 2">
    <name type="scientific">Ensete ventricosum</name>
    <name type="common">Abyssinian banana</name>
    <name type="synonym">Musa ensete</name>
    <dbReference type="NCBI Taxonomy" id="4639"/>
    <lineage>
        <taxon>Eukaryota</taxon>
        <taxon>Viridiplantae</taxon>
        <taxon>Streptophyta</taxon>
        <taxon>Embryophyta</taxon>
        <taxon>Tracheophyta</taxon>
        <taxon>Spermatophyta</taxon>
        <taxon>Magnoliopsida</taxon>
        <taxon>Liliopsida</taxon>
        <taxon>Zingiberales</taxon>
        <taxon>Musaceae</taxon>
        <taxon>Ensete</taxon>
    </lineage>
</organism>
<dbReference type="Proteomes" id="UP000287651">
    <property type="component" value="Unassembled WGS sequence"/>
</dbReference>
<name>A0A427B7V0_ENSVE</name>
<comment type="caution">
    <text evidence="1">The sequence shown here is derived from an EMBL/GenBank/DDBJ whole genome shotgun (WGS) entry which is preliminary data.</text>
</comment>
<gene>
    <name evidence="1" type="ORF">B296_00014214</name>
</gene>
<dbReference type="AlphaFoldDB" id="A0A427B7V0"/>
<accession>A0A427B7V0</accession>
<evidence type="ECO:0000313" key="1">
    <source>
        <dbReference type="EMBL" id="RRT84533.1"/>
    </source>
</evidence>
<evidence type="ECO:0000313" key="2">
    <source>
        <dbReference type="Proteomes" id="UP000287651"/>
    </source>
</evidence>
<proteinExistence type="predicted"/>